<feature type="compositionally biased region" description="Low complexity" evidence="1">
    <location>
        <begin position="99"/>
        <end position="112"/>
    </location>
</feature>
<evidence type="ECO:0000259" key="2">
    <source>
        <dbReference type="PROSITE" id="PS50106"/>
    </source>
</evidence>
<dbReference type="InterPro" id="IPR052213">
    <property type="entry name" value="PAR3"/>
</dbReference>
<feature type="compositionally biased region" description="Basic and acidic residues" evidence="1">
    <location>
        <begin position="924"/>
        <end position="986"/>
    </location>
</feature>
<feature type="region of interest" description="Disordered" evidence="1">
    <location>
        <begin position="1"/>
        <end position="28"/>
    </location>
</feature>
<gene>
    <name evidence="3" type="ORF">LSH36_82g01031</name>
</gene>
<dbReference type="GO" id="GO:0045197">
    <property type="term" value="P:establishment or maintenance of epithelial cell apical/basal polarity"/>
    <property type="evidence" value="ECO:0007669"/>
    <property type="project" value="TreeGrafter"/>
</dbReference>
<dbReference type="GO" id="GO:0007155">
    <property type="term" value="P:cell adhesion"/>
    <property type="evidence" value="ECO:0007669"/>
    <property type="project" value="TreeGrafter"/>
</dbReference>
<dbReference type="GO" id="GO:0005912">
    <property type="term" value="C:adherens junction"/>
    <property type="evidence" value="ECO:0007669"/>
    <property type="project" value="TreeGrafter"/>
</dbReference>
<dbReference type="SUPFAM" id="SSF50156">
    <property type="entry name" value="PDZ domain-like"/>
    <property type="match status" value="3"/>
</dbReference>
<dbReference type="GO" id="GO:0030010">
    <property type="term" value="P:establishment of cell polarity"/>
    <property type="evidence" value="ECO:0007669"/>
    <property type="project" value="TreeGrafter"/>
</dbReference>
<feature type="compositionally biased region" description="Polar residues" evidence="1">
    <location>
        <begin position="880"/>
        <end position="896"/>
    </location>
</feature>
<feature type="compositionally biased region" description="Basic and acidic residues" evidence="1">
    <location>
        <begin position="255"/>
        <end position="268"/>
    </location>
</feature>
<feature type="domain" description="PDZ" evidence="2">
    <location>
        <begin position="382"/>
        <end position="460"/>
    </location>
</feature>
<protein>
    <recommendedName>
        <fullName evidence="2">PDZ domain-containing protein</fullName>
    </recommendedName>
</protein>
<feature type="domain" description="PDZ" evidence="2">
    <location>
        <begin position="310"/>
        <end position="371"/>
    </location>
</feature>
<dbReference type="Gene3D" id="2.30.42.10">
    <property type="match status" value="3"/>
</dbReference>
<dbReference type="EMBL" id="JAODUP010000082">
    <property type="protein sequence ID" value="KAK2163285.1"/>
    <property type="molecule type" value="Genomic_DNA"/>
</dbReference>
<dbReference type="InterPro" id="IPR036034">
    <property type="entry name" value="PDZ_sf"/>
</dbReference>
<dbReference type="GO" id="GO:0035091">
    <property type="term" value="F:phosphatidylinositol binding"/>
    <property type="evidence" value="ECO:0007669"/>
    <property type="project" value="TreeGrafter"/>
</dbReference>
<dbReference type="GO" id="GO:0000226">
    <property type="term" value="P:microtubule cytoskeleton organization"/>
    <property type="evidence" value="ECO:0007669"/>
    <property type="project" value="TreeGrafter"/>
</dbReference>
<evidence type="ECO:0000313" key="4">
    <source>
        <dbReference type="Proteomes" id="UP001208570"/>
    </source>
</evidence>
<feature type="compositionally biased region" description="Polar residues" evidence="1">
    <location>
        <begin position="9"/>
        <end position="21"/>
    </location>
</feature>
<dbReference type="GO" id="GO:0008104">
    <property type="term" value="P:intracellular protein localization"/>
    <property type="evidence" value="ECO:0007669"/>
    <property type="project" value="TreeGrafter"/>
</dbReference>
<name>A0AAD9NAV6_9ANNE</name>
<accession>A0AAD9NAV6</accession>
<sequence>MFRKRGSYRFTNTKTKRSSSLVVRRGSEPALTKLITEDSESIRPDFYPPKSCIKRWSAIASIDEIKSPRESEADDEHESDTPPPTLKRVGGIGQEEGQNSRNSSFSTFSRGSSRRSLANNAAMLKWLEAQERAQEQYEVKPGRCEPLGGHAEEEVSSDAKARGLLIQSVEDGGRIHRDGRIKQDDVITEINGTSLAGVDFAKAQEIFRKALNADSLHLGVIRAPPPLPEQPPPNDQPLSPIPSDKPLDPSTPVKPEIKTSDKDTHESPSKGPASPPKGPPPPVPARNPNTALSSSRFVATNTRKIGKKIHIQLTKGPQGLGFSVTTRDNPTGGHAPIYIKKILPKGAAIEDGNLKPGDRLLESENQVNHDDLALTREVLAIDIPMDDDPGGTGLGLNVKGKTLTTEDGVKDLGIFIKAIIPSGAAAKDGQIKVNDQLIEVNGQQLFGKSNPEAMEILRNAVQKGRTKSNSIHLLVSRRHPMDCSSVSSVHEARISHSDNVIAMESNNMEPDNRSRCAINMSKKTDQGLARVKREQSLRNVSYQIATNDSLANDTVDSVFTGPQERPGGYGLAVAAKNVTNTEGSSVLIQADSPIKMRSSSSSSGTRVRPASTLGFRTSESESRMQLSASRSNQDLLDSDSKWLKEWDKSEDALDDEKSPVDVDPATVFRREGFGRQSMSEKRKGHVDPRMTEFYQKIKTNKESGSSQFISASWDPRRSAFQQIEDSDGDKVAALKRIASAESLLSSNRLSVHEPEPQFTQQPQLTCCYHTNSCSQLPYTAGCPDYSFQYLLARQGLATYLSQPCLFSVDPEEVGPVLGLKKSSSLESLQMAVQDEENPSAGKKGKRGRCCNESFRAAVDRSYEQTEEAMETVEEEGSDIGSVSQETRSRASSVSGQENDKHGKKPKKDKEKGLFKGFFKLGKSKKSDSKTKSTEELRDRSSSKSGSEHKASVNHQHQPDQNRVTVEKKYLGDQQQQREEQFRREQPFLRPSSPPPPQLPPASRTDRIQQLRLEHQRRHRERHGQYPLDAEEERHIQELERQRNPSESNHYGNYQLHPRQHYDESMKYERARLAYADGEHYNHYQNLQEIQAQLREHEYYQHRYHQQPPAGYVAGHYAREVKMPPPSADRRYNQRPYPDMPRPPPHDPRADMYHYSNYYAPHPAYRSVTPSPGPHLHTPANQNAYISHSVLGRPVPQLIVNPPLQDHMRQRVYSDFETERRSAYREPPYGSLPRRHERKEMPGSAQV</sequence>
<dbReference type="PANTHER" id="PTHR16484">
    <property type="entry name" value="PARTITIONING DEFECTIVE 3 RELATED"/>
    <property type="match status" value="1"/>
</dbReference>
<feature type="region of interest" description="Disordered" evidence="1">
    <location>
        <begin position="1215"/>
        <end position="1246"/>
    </location>
</feature>
<dbReference type="GO" id="GO:0005938">
    <property type="term" value="C:cell cortex"/>
    <property type="evidence" value="ECO:0007669"/>
    <property type="project" value="TreeGrafter"/>
</dbReference>
<feature type="region of interest" description="Disordered" evidence="1">
    <location>
        <begin position="64"/>
        <end position="112"/>
    </location>
</feature>
<feature type="region of interest" description="Disordered" evidence="1">
    <location>
        <begin position="1123"/>
        <end position="1146"/>
    </location>
</feature>
<dbReference type="GO" id="GO:0051660">
    <property type="term" value="P:establishment of centrosome localization"/>
    <property type="evidence" value="ECO:0007669"/>
    <property type="project" value="TreeGrafter"/>
</dbReference>
<dbReference type="SMART" id="SM00228">
    <property type="entry name" value="PDZ"/>
    <property type="match status" value="3"/>
</dbReference>
<dbReference type="InterPro" id="IPR001478">
    <property type="entry name" value="PDZ"/>
</dbReference>
<evidence type="ECO:0000313" key="3">
    <source>
        <dbReference type="EMBL" id="KAK2163285.1"/>
    </source>
</evidence>
<feature type="region of interest" description="Disordered" evidence="1">
    <location>
        <begin position="221"/>
        <end position="294"/>
    </location>
</feature>
<feature type="region of interest" description="Disordered" evidence="1">
    <location>
        <begin position="860"/>
        <end position="1004"/>
    </location>
</feature>
<dbReference type="GO" id="GO:0016324">
    <property type="term" value="C:apical plasma membrane"/>
    <property type="evidence" value="ECO:0007669"/>
    <property type="project" value="TreeGrafter"/>
</dbReference>
<dbReference type="AlphaFoldDB" id="A0AAD9NAV6"/>
<feature type="region of interest" description="Disordered" evidence="1">
    <location>
        <begin position="589"/>
        <end position="634"/>
    </location>
</feature>
<dbReference type="CDD" id="cd23058">
    <property type="entry name" value="PDZ2_Par3-like"/>
    <property type="match status" value="1"/>
</dbReference>
<feature type="domain" description="PDZ" evidence="2">
    <location>
        <begin position="136"/>
        <end position="222"/>
    </location>
</feature>
<feature type="compositionally biased region" description="Pro residues" evidence="1">
    <location>
        <begin position="273"/>
        <end position="285"/>
    </location>
</feature>
<reference evidence="3" key="1">
    <citation type="journal article" date="2023" name="Mol. Biol. Evol.">
        <title>Third-Generation Sequencing Reveals the Adaptive Role of the Epigenome in Three Deep-Sea Polychaetes.</title>
        <authorList>
            <person name="Perez M."/>
            <person name="Aroh O."/>
            <person name="Sun Y."/>
            <person name="Lan Y."/>
            <person name="Juniper S.K."/>
            <person name="Young C.R."/>
            <person name="Angers B."/>
            <person name="Qian P.Y."/>
        </authorList>
    </citation>
    <scope>NUCLEOTIDE SEQUENCE</scope>
    <source>
        <strain evidence="3">P08H-3</strain>
    </source>
</reference>
<organism evidence="3 4">
    <name type="scientific">Paralvinella palmiformis</name>
    <dbReference type="NCBI Taxonomy" id="53620"/>
    <lineage>
        <taxon>Eukaryota</taxon>
        <taxon>Metazoa</taxon>
        <taxon>Spiralia</taxon>
        <taxon>Lophotrochozoa</taxon>
        <taxon>Annelida</taxon>
        <taxon>Polychaeta</taxon>
        <taxon>Sedentaria</taxon>
        <taxon>Canalipalpata</taxon>
        <taxon>Terebellida</taxon>
        <taxon>Terebelliformia</taxon>
        <taxon>Alvinellidae</taxon>
        <taxon>Paralvinella</taxon>
    </lineage>
</organism>
<dbReference type="PANTHER" id="PTHR16484:SF17">
    <property type="entry name" value="BAZOOKA, ISOFORM B"/>
    <property type="match status" value="1"/>
</dbReference>
<feature type="compositionally biased region" description="Acidic residues" evidence="1">
    <location>
        <begin position="864"/>
        <end position="877"/>
    </location>
</feature>
<dbReference type="PROSITE" id="PS50106">
    <property type="entry name" value="PDZ"/>
    <property type="match status" value="3"/>
</dbReference>
<feature type="compositionally biased region" description="Polar residues" evidence="1">
    <location>
        <begin position="623"/>
        <end position="634"/>
    </location>
</feature>
<dbReference type="Proteomes" id="UP001208570">
    <property type="component" value="Unassembled WGS sequence"/>
</dbReference>
<keyword evidence="4" id="KW-1185">Reference proteome</keyword>
<feature type="compositionally biased region" description="Pro residues" evidence="1">
    <location>
        <begin position="223"/>
        <end position="235"/>
    </location>
</feature>
<dbReference type="Pfam" id="PF00595">
    <property type="entry name" value="PDZ"/>
    <property type="match status" value="3"/>
</dbReference>
<comment type="caution">
    <text evidence="3">The sequence shown here is derived from an EMBL/GenBank/DDBJ whole genome shotgun (WGS) entry which is preliminary data.</text>
</comment>
<evidence type="ECO:0000256" key="1">
    <source>
        <dbReference type="SAM" id="MobiDB-lite"/>
    </source>
</evidence>
<dbReference type="GO" id="GO:0043296">
    <property type="term" value="C:apical junction complex"/>
    <property type="evidence" value="ECO:0007669"/>
    <property type="project" value="TreeGrafter"/>
</dbReference>
<proteinExistence type="predicted"/>